<name>A0A9W9YVQ7_9CNID</name>
<dbReference type="SMART" id="SM00576">
    <property type="entry name" value="BTP"/>
    <property type="match status" value="1"/>
</dbReference>
<feature type="region of interest" description="Disordered" evidence="5">
    <location>
        <begin position="87"/>
        <end position="111"/>
    </location>
</feature>
<evidence type="ECO:0000313" key="7">
    <source>
        <dbReference type="EMBL" id="KAJ7370236.1"/>
    </source>
</evidence>
<dbReference type="SUPFAM" id="SSF47113">
    <property type="entry name" value="Histone-fold"/>
    <property type="match status" value="1"/>
</dbReference>
<reference evidence="7" key="1">
    <citation type="submission" date="2023-01" db="EMBL/GenBank/DDBJ databases">
        <title>Genome assembly of the deep-sea coral Lophelia pertusa.</title>
        <authorList>
            <person name="Herrera S."/>
            <person name="Cordes E."/>
        </authorList>
    </citation>
    <scope>NUCLEOTIDE SEQUENCE</scope>
    <source>
        <strain evidence="7">USNM1676648</strain>
        <tissue evidence="7">Polyp</tissue>
    </source>
</reference>
<accession>A0A9W9YVQ7</accession>
<dbReference type="PANTHER" id="PTHR46452:SF1">
    <property type="entry name" value="TRANSCRIPTION INITIATION FACTOR TFIID SUBUNIT 3"/>
    <property type="match status" value="1"/>
</dbReference>
<comment type="caution">
    <text evidence="7">The sequence shown here is derived from an EMBL/GenBank/DDBJ whole genome shotgun (WGS) entry which is preliminary data.</text>
</comment>
<dbReference type="Gene3D" id="1.10.20.10">
    <property type="entry name" value="Histone, subunit A"/>
    <property type="match status" value="1"/>
</dbReference>
<evidence type="ECO:0000256" key="1">
    <source>
        <dbReference type="ARBA" id="ARBA00004123"/>
    </source>
</evidence>
<keyword evidence="8" id="KW-1185">Reference proteome</keyword>
<dbReference type="Pfam" id="PF07524">
    <property type="entry name" value="Bromo_TP"/>
    <property type="match status" value="1"/>
</dbReference>
<organism evidence="7 8">
    <name type="scientific">Desmophyllum pertusum</name>
    <dbReference type="NCBI Taxonomy" id="174260"/>
    <lineage>
        <taxon>Eukaryota</taxon>
        <taxon>Metazoa</taxon>
        <taxon>Cnidaria</taxon>
        <taxon>Anthozoa</taxon>
        <taxon>Hexacorallia</taxon>
        <taxon>Scleractinia</taxon>
        <taxon>Caryophylliina</taxon>
        <taxon>Caryophylliidae</taxon>
        <taxon>Desmophyllum</taxon>
    </lineage>
</organism>
<dbReference type="GO" id="GO:0046982">
    <property type="term" value="F:protein heterodimerization activity"/>
    <property type="evidence" value="ECO:0007669"/>
    <property type="project" value="InterPro"/>
</dbReference>
<keyword evidence="4" id="KW-0539">Nucleus</keyword>
<dbReference type="AlphaFoldDB" id="A0A9W9YVQ7"/>
<evidence type="ECO:0000256" key="4">
    <source>
        <dbReference type="ARBA" id="ARBA00023242"/>
    </source>
</evidence>
<gene>
    <name evidence="7" type="primary">TAF3</name>
    <name evidence="7" type="ORF">OS493_033582</name>
</gene>
<dbReference type="InterPro" id="IPR006565">
    <property type="entry name" value="BTP"/>
</dbReference>
<keyword evidence="3" id="KW-0804">Transcription</keyword>
<evidence type="ECO:0000259" key="6">
    <source>
        <dbReference type="SMART" id="SM00576"/>
    </source>
</evidence>
<dbReference type="PANTHER" id="PTHR46452">
    <property type="entry name" value="TRANSCRIPTION INITIATION FACTOR TFIID SUBUNIT 3"/>
    <property type="match status" value="1"/>
</dbReference>
<feature type="compositionally biased region" description="Low complexity" evidence="5">
    <location>
        <begin position="87"/>
        <end position="101"/>
    </location>
</feature>
<keyword evidence="2" id="KW-0805">Transcription regulation</keyword>
<dbReference type="EMBL" id="MU826870">
    <property type="protein sequence ID" value="KAJ7370236.1"/>
    <property type="molecule type" value="Genomic_DNA"/>
</dbReference>
<sequence length="111" mass="12721">MCDGFNHGALQIAVAQICQAMGWDGLQKSTHDLLTDVLQKYLEEIAKSAHGYCQLYSRTEPNLDDLNRAFQDIGIYLPELEDFVSQMKTKQQQKMQTQPTQDKSKEVQRDL</sequence>
<dbReference type="OrthoDB" id="436852at2759"/>
<dbReference type="InterPro" id="IPR009072">
    <property type="entry name" value="Histone-fold"/>
</dbReference>
<evidence type="ECO:0000256" key="2">
    <source>
        <dbReference type="ARBA" id="ARBA00023015"/>
    </source>
</evidence>
<dbReference type="Proteomes" id="UP001163046">
    <property type="component" value="Unassembled WGS sequence"/>
</dbReference>
<dbReference type="GO" id="GO:0045944">
    <property type="term" value="P:positive regulation of transcription by RNA polymerase II"/>
    <property type="evidence" value="ECO:0007669"/>
    <property type="project" value="TreeGrafter"/>
</dbReference>
<protein>
    <submittedName>
        <fullName evidence="7">Transcription initiation factor TFIID subunit 3</fullName>
    </submittedName>
</protein>
<evidence type="ECO:0000313" key="8">
    <source>
        <dbReference type="Proteomes" id="UP001163046"/>
    </source>
</evidence>
<evidence type="ECO:0000256" key="3">
    <source>
        <dbReference type="ARBA" id="ARBA00023163"/>
    </source>
</evidence>
<dbReference type="GO" id="GO:0002039">
    <property type="term" value="F:p53 binding"/>
    <property type="evidence" value="ECO:0007669"/>
    <property type="project" value="TreeGrafter"/>
</dbReference>
<comment type="subcellular location">
    <subcellularLocation>
        <location evidence="1">Nucleus</location>
    </subcellularLocation>
</comment>
<evidence type="ECO:0000256" key="5">
    <source>
        <dbReference type="SAM" id="MobiDB-lite"/>
    </source>
</evidence>
<feature type="domain" description="Bromodomain associated" evidence="6">
    <location>
        <begin position="3"/>
        <end position="79"/>
    </location>
</feature>
<proteinExistence type="predicted"/>
<dbReference type="GO" id="GO:0005669">
    <property type="term" value="C:transcription factor TFIID complex"/>
    <property type="evidence" value="ECO:0007669"/>
    <property type="project" value="TreeGrafter"/>
</dbReference>
<feature type="compositionally biased region" description="Basic and acidic residues" evidence="5">
    <location>
        <begin position="102"/>
        <end position="111"/>
    </location>
</feature>